<dbReference type="GO" id="GO:0003916">
    <property type="term" value="F:DNA topoisomerase activity"/>
    <property type="evidence" value="ECO:0007669"/>
    <property type="project" value="InterPro"/>
</dbReference>
<accession>A0A090WJS4</accession>
<evidence type="ECO:0000313" key="3">
    <source>
        <dbReference type="Proteomes" id="UP000029643"/>
    </source>
</evidence>
<protein>
    <submittedName>
        <fullName evidence="2">DNA gyrase subunit A</fullName>
        <ecNumber evidence="2">5.99.1.3</ecNumber>
    </submittedName>
</protein>
<dbReference type="Proteomes" id="UP000029643">
    <property type="component" value="Unassembled WGS sequence"/>
</dbReference>
<comment type="caution">
    <text evidence="2">The sequence shown here is derived from an EMBL/GenBank/DDBJ whole genome shotgun (WGS) entry which is preliminary data.</text>
</comment>
<gene>
    <name evidence="2" type="ORF">JCM19274_4964</name>
</gene>
<keyword evidence="2" id="KW-0413">Isomerase</keyword>
<organism evidence="2 3">
    <name type="scientific">Algibacter lectus</name>
    <dbReference type="NCBI Taxonomy" id="221126"/>
    <lineage>
        <taxon>Bacteria</taxon>
        <taxon>Pseudomonadati</taxon>
        <taxon>Bacteroidota</taxon>
        <taxon>Flavobacteriia</taxon>
        <taxon>Flavobacteriales</taxon>
        <taxon>Flavobacteriaceae</taxon>
        <taxon>Algibacter</taxon>
    </lineage>
</organism>
<dbReference type="GO" id="GO:0005524">
    <property type="term" value="F:ATP binding"/>
    <property type="evidence" value="ECO:0007669"/>
    <property type="project" value="InterPro"/>
</dbReference>
<proteinExistence type="predicted"/>
<dbReference type="GO" id="GO:0003677">
    <property type="term" value="F:DNA binding"/>
    <property type="evidence" value="ECO:0007669"/>
    <property type="project" value="InterPro"/>
</dbReference>
<dbReference type="AlphaFoldDB" id="A0A090WJS4"/>
<dbReference type="Pfam" id="PF03989">
    <property type="entry name" value="DNA_gyraseA_C"/>
    <property type="match status" value="1"/>
</dbReference>
<dbReference type="InterPro" id="IPR006691">
    <property type="entry name" value="GyrA/parC_rep"/>
</dbReference>
<sequence length="103" mass="11057">MSIKNVTDDDDLMIINKSGVAIRLAVADLRVMGRATQGVKLINLKGKDSIAAVAKVMHEDEEIVLEGEEGETSVEGVEGVENTDVSEDGTTLDNNLEDNNTEI</sequence>
<dbReference type="SUPFAM" id="SSF101904">
    <property type="entry name" value="GyrA/ParC C-terminal domain-like"/>
    <property type="match status" value="1"/>
</dbReference>
<dbReference type="Gene3D" id="2.120.10.90">
    <property type="entry name" value="DNA gyrase/topoisomerase IV, subunit A, C-terminal"/>
    <property type="match status" value="1"/>
</dbReference>
<dbReference type="EMBL" id="BBNU01000001">
    <property type="protein sequence ID" value="GAL77251.1"/>
    <property type="molecule type" value="Genomic_DNA"/>
</dbReference>
<dbReference type="GO" id="GO:0006265">
    <property type="term" value="P:DNA topological change"/>
    <property type="evidence" value="ECO:0007669"/>
    <property type="project" value="InterPro"/>
</dbReference>
<evidence type="ECO:0000256" key="1">
    <source>
        <dbReference type="SAM" id="MobiDB-lite"/>
    </source>
</evidence>
<evidence type="ECO:0000313" key="2">
    <source>
        <dbReference type="EMBL" id="GAL77251.1"/>
    </source>
</evidence>
<reference evidence="2 3" key="1">
    <citation type="journal article" date="2014" name="Genome Announc.">
        <title>Draft Genome Sequences of Marine Flavobacterium Algibacter lectus Strains SS8 and NR4.</title>
        <authorList>
            <person name="Takatani N."/>
            <person name="Nakanishi M."/>
            <person name="Meirelles P."/>
            <person name="Mino S."/>
            <person name="Suda W."/>
            <person name="Oshima K."/>
            <person name="Hattori M."/>
            <person name="Ohkuma M."/>
            <person name="Hosokawa M."/>
            <person name="Miyashita K."/>
            <person name="Thompson F.L."/>
            <person name="Niwa A."/>
            <person name="Sawabe T."/>
            <person name="Sawabe T."/>
        </authorList>
    </citation>
    <scope>NUCLEOTIDE SEQUENCE [LARGE SCALE GENOMIC DNA]</scope>
    <source>
        <strain evidence="3">JCM19274</strain>
    </source>
</reference>
<dbReference type="InterPro" id="IPR035516">
    <property type="entry name" value="Gyrase/topoIV_suA_C"/>
</dbReference>
<feature type="region of interest" description="Disordered" evidence="1">
    <location>
        <begin position="65"/>
        <end position="103"/>
    </location>
</feature>
<name>A0A090WJS4_9FLAO</name>
<dbReference type="EC" id="5.99.1.3" evidence="2"/>